<dbReference type="RefSeq" id="WP_212966228.1">
    <property type="nucleotide sequence ID" value="NZ_BORB01000014.1"/>
</dbReference>
<comment type="caution">
    <text evidence="2">The sequence shown here is derived from an EMBL/GenBank/DDBJ whole genome shotgun (WGS) entry which is preliminary data.</text>
</comment>
<dbReference type="Pfam" id="PF08378">
    <property type="entry name" value="NERD"/>
    <property type="match status" value="1"/>
</dbReference>
<evidence type="ECO:0000313" key="3">
    <source>
        <dbReference type="Proteomes" id="UP000679950"/>
    </source>
</evidence>
<dbReference type="EMBL" id="BORB01000014">
    <property type="protein sequence ID" value="GIN57666.1"/>
    <property type="molecule type" value="Genomic_DNA"/>
</dbReference>
<accession>A0ABQ4KI83</accession>
<reference evidence="2 3" key="1">
    <citation type="submission" date="2021-03" db="EMBL/GenBank/DDBJ databases">
        <title>Antimicrobial resistance genes in bacteria isolated from Japanese honey, and their potential for conferring macrolide and lincosamide resistance in the American foulbrood pathogen Paenibacillus larvae.</title>
        <authorList>
            <person name="Okamoto M."/>
            <person name="Kumagai M."/>
            <person name="Kanamori H."/>
            <person name="Takamatsu D."/>
        </authorList>
    </citation>
    <scope>NUCLEOTIDE SEQUENCE [LARGE SCALE GENOMIC DNA]</scope>
    <source>
        <strain evidence="2 3">J8TS2</strain>
    </source>
</reference>
<evidence type="ECO:0000313" key="2">
    <source>
        <dbReference type="EMBL" id="GIN57666.1"/>
    </source>
</evidence>
<sequence length="318" mass="38032">MAQLLKLQDYVSRYETDLSRYPSQFIRLKKQQWVKIKQAWETGETSFPNHIPVETDIVPEKEKRFPKLKKLFKRKANAIEIPIESFDENRTQQDQEENFDFATPLHAQTETELKQRFLDHLLLFQLKWASSTVMEKSFVDRRFYIDERLKHFLQRFPDNYFLFYEPIFLLKKAPVEVEILLLTPTEIWCLSFMEEADQATYIGENQHFWTMKVKEKEKKVLNPVMSVNRMKKIVKQLFQLYEVELPIRKAIVSRNGFIDYPDAAVDLTILDQRTYGEWFEKARKTPSPIKMMQIRAAKALLDYGQTTAFHRPNWESES</sequence>
<organism evidence="2 3">
    <name type="scientific">Lederbergia ruris</name>
    <dbReference type="NCBI Taxonomy" id="217495"/>
    <lineage>
        <taxon>Bacteria</taxon>
        <taxon>Bacillati</taxon>
        <taxon>Bacillota</taxon>
        <taxon>Bacilli</taxon>
        <taxon>Bacillales</taxon>
        <taxon>Bacillaceae</taxon>
        <taxon>Lederbergia</taxon>
    </lineage>
</organism>
<protein>
    <recommendedName>
        <fullName evidence="1">NERD domain-containing protein</fullName>
    </recommendedName>
</protein>
<name>A0ABQ4KI83_9BACI</name>
<feature type="domain" description="NERD" evidence="1">
    <location>
        <begin position="148"/>
        <end position="252"/>
    </location>
</feature>
<proteinExistence type="predicted"/>
<evidence type="ECO:0000259" key="1">
    <source>
        <dbReference type="Pfam" id="PF08378"/>
    </source>
</evidence>
<dbReference type="InterPro" id="IPR011528">
    <property type="entry name" value="NERD"/>
</dbReference>
<gene>
    <name evidence="2" type="primary">ytlQ</name>
    <name evidence="2" type="ORF">J8TS2_19850</name>
</gene>
<keyword evidence="3" id="KW-1185">Reference proteome</keyword>
<dbReference type="Proteomes" id="UP000679950">
    <property type="component" value="Unassembled WGS sequence"/>
</dbReference>